<protein>
    <submittedName>
        <fullName evidence="2">Uncharacterized protein</fullName>
    </submittedName>
</protein>
<dbReference type="EMBL" id="KZ679132">
    <property type="protein sequence ID" value="PTB76128.1"/>
    <property type="molecule type" value="Genomic_DNA"/>
</dbReference>
<keyword evidence="1" id="KW-0812">Transmembrane</keyword>
<keyword evidence="3" id="KW-1185">Reference proteome</keyword>
<organism evidence="2 3">
    <name type="scientific">Trichoderma longibrachiatum ATCC 18648</name>
    <dbReference type="NCBI Taxonomy" id="983965"/>
    <lineage>
        <taxon>Eukaryota</taxon>
        <taxon>Fungi</taxon>
        <taxon>Dikarya</taxon>
        <taxon>Ascomycota</taxon>
        <taxon>Pezizomycotina</taxon>
        <taxon>Sordariomycetes</taxon>
        <taxon>Hypocreomycetidae</taxon>
        <taxon>Hypocreales</taxon>
        <taxon>Hypocreaceae</taxon>
        <taxon>Trichoderma</taxon>
    </lineage>
</organism>
<evidence type="ECO:0000313" key="3">
    <source>
        <dbReference type="Proteomes" id="UP000240760"/>
    </source>
</evidence>
<keyword evidence="1" id="KW-0472">Membrane</keyword>
<gene>
    <name evidence="2" type="ORF">M440DRAFT_1246430</name>
</gene>
<feature type="transmembrane region" description="Helical" evidence="1">
    <location>
        <begin position="109"/>
        <end position="127"/>
    </location>
</feature>
<dbReference type="AlphaFoldDB" id="A0A2T4C3N0"/>
<proteinExistence type="predicted"/>
<name>A0A2T4C3N0_TRILO</name>
<keyword evidence="1" id="KW-1133">Transmembrane helix</keyword>
<evidence type="ECO:0000256" key="1">
    <source>
        <dbReference type="SAM" id="Phobius"/>
    </source>
</evidence>
<accession>A0A2T4C3N0</accession>
<reference evidence="2 3" key="1">
    <citation type="submission" date="2016-07" db="EMBL/GenBank/DDBJ databases">
        <title>Multiple horizontal gene transfer events from other fungi enriched the ability of initially mycotrophic Trichoderma (Ascomycota) to feed on dead plant biomass.</title>
        <authorList>
            <consortium name="DOE Joint Genome Institute"/>
            <person name="Aerts A."/>
            <person name="Atanasova L."/>
            <person name="Chenthamara K."/>
            <person name="Zhang J."/>
            <person name="Grujic M."/>
            <person name="Henrissat B."/>
            <person name="Kuo A."/>
            <person name="Salamov A."/>
            <person name="Lipzen A."/>
            <person name="Labutti K."/>
            <person name="Barry K."/>
            <person name="Miao Y."/>
            <person name="Rahimi M.J."/>
            <person name="Shen Q."/>
            <person name="Grigoriev I.V."/>
            <person name="Kubicek C.P."/>
            <person name="Druzhinina I.S."/>
        </authorList>
    </citation>
    <scope>NUCLEOTIDE SEQUENCE [LARGE SCALE GENOMIC DNA]</scope>
    <source>
        <strain evidence="2 3">ATCC 18648</strain>
    </source>
</reference>
<sequence length="143" mass="15722">MQRLITFSAGLHGGRAELGSSPKHGVRSALCGFRWLDSPALLVVPLTQHTAKNGSPRGEAQVSGLYLVFMPIRRLASETGLFSLVVGFYLDRCDDGRLVGSDFSDLDDGLVLLFLFLFLGLLFWAELARGCLLGWSIHGWVWI</sequence>
<dbReference type="Proteomes" id="UP000240760">
    <property type="component" value="Unassembled WGS sequence"/>
</dbReference>
<evidence type="ECO:0000313" key="2">
    <source>
        <dbReference type="EMBL" id="PTB76128.1"/>
    </source>
</evidence>